<dbReference type="InterPro" id="IPR019787">
    <property type="entry name" value="Znf_PHD-finger"/>
</dbReference>
<dbReference type="PROSITE" id="PS50016">
    <property type="entry name" value="ZF_PHD_2"/>
    <property type="match status" value="1"/>
</dbReference>
<dbReference type="InterPro" id="IPR042163">
    <property type="entry name" value="PHF12"/>
</dbReference>
<protein>
    <submittedName>
        <fullName evidence="10">Uncharacterized protein</fullName>
    </submittedName>
</protein>
<evidence type="ECO:0000256" key="6">
    <source>
        <dbReference type="PROSITE-ProRule" id="PRU00146"/>
    </source>
</evidence>
<evidence type="ECO:0000313" key="10">
    <source>
        <dbReference type="EMBL" id="QCE00908.1"/>
    </source>
</evidence>
<dbReference type="AlphaFoldDB" id="A0A4D6MIS7"/>
<gene>
    <name evidence="10" type="ORF">DEO72_LG7g2199</name>
</gene>
<dbReference type="InterPro" id="IPR011011">
    <property type="entry name" value="Znf_FYVE_PHD"/>
</dbReference>
<keyword evidence="11" id="KW-1185">Reference proteome</keyword>
<name>A0A4D6MIS7_VIGUN</name>
<dbReference type="InterPro" id="IPR014002">
    <property type="entry name" value="Agenet_dom_plant"/>
</dbReference>
<dbReference type="Pfam" id="PF22970">
    <property type="entry name" value="DUF7028"/>
    <property type="match status" value="1"/>
</dbReference>
<keyword evidence="5" id="KW-0539">Nucleus</keyword>
<evidence type="ECO:0000256" key="4">
    <source>
        <dbReference type="ARBA" id="ARBA00022833"/>
    </source>
</evidence>
<evidence type="ECO:0000259" key="8">
    <source>
        <dbReference type="PROSITE" id="PS50016"/>
    </source>
</evidence>
<keyword evidence="2" id="KW-0479">Metal-binding</keyword>
<evidence type="ECO:0000313" key="11">
    <source>
        <dbReference type="Proteomes" id="UP000501690"/>
    </source>
</evidence>
<dbReference type="Gene3D" id="3.30.40.10">
    <property type="entry name" value="Zinc/RING finger domain, C3HC4 (zinc finger)"/>
    <property type="match status" value="2"/>
</dbReference>
<dbReference type="CDD" id="cd04301">
    <property type="entry name" value="NAT_SF"/>
    <property type="match status" value="1"/>
</dbReference>
<feature type="compositionally biased region" description="Basic and acidic residues" evidence="7">
    <location>
        <begin position="1"/>
        <end position="20"/>
    </location>
</feature>
<dbReference type="InterPro" id="IPR016181">
    <property type="entry name" value="Acyl_CoA_acyltransferase"/>
</dbReference>
<sequence>MSQDHSPMDVDGGEKCYESTKRKRGSRKKKLLVNDRVEVKSVEEGFLGSWHPGTVVRCEKQKRYVKYDNILDDDESDYLVDGVCVSAVLDGHSSSDFSNEQGFIRPLPPPFEFGERDLPFGLCVDVNYQEGWWEGVIFDHCNGMGERSVLFPDLGDEMKVGTHQLRITQDWDEATENWEPRGKWVFLEVVQECEKESFVAVSVKQIWYDIRTREDFDNIKHWTCNDKDLWRALVEEVVGDYYVLTLEEVFPALNLPEDFLKETPELNSVEPTDNIHCDAAHTNAFGSDTGVSDSPMEKSDSIICFKEEYDRDPLMDGASEKKIIVQEEPVSAVQEMMTGAGEIKQNGSCCSKKRKRRSSVSVSWKPVALTKVEFCPDVVNQYLLGCGSKTIRELLKIKVWKHLAYLGWKIEWTEDRHHPGRGRYRYMSPDAQDEKLYYSIIQVLTHMQLKSNVNTMHPQVDHSRIGSANGSNNSLLLSDQDLDVCPPKGSVGHVDSDDLSQTLSQFLRKKPELRSASPANVSTENRKHKYSRNSKAIMPKCDRKGSRRPRPECLRSSKRVLSAPTLSQQRPECLRSSKRVLSAPTVSQQRPQNVLSWLIDREILMPRCKVYYWEEGGSNTDSAQGRVTYDGIKCSCCQKIYGIRGFVNHAGGSGECKPAASIFLKDGRSLLDCMIEAMHDDRTREDMNKPCNDLLRGENDDICSVCQYGGELILCDQCPSAFHWTCLGLNDIPHGDWFCPSCCCAICSQIKTEGSENVPFLTCIQCERKYHVGCLKNREKDKSRRYMENWLCGEECEQIYAGLQSLLGKPLIVGPNNLTWTLEKLNNSESSDVGSSLNDLLAEKYSKLSVALSVMHECFDPLKNPFTGRDIIDDVIFNSRSELNRLNFQGFYIVLLEQNEELISVATIRVFGQKVAEVPLVGTRIQYRRLGMCRILMNELEKNLMQLGVERLVLPAVPAVLETWTKSFGFAQMSNFDRSQFLDCAFLDFQETVMCQKLLTRIPSPQSGVTRETQRKAHDVFTLRCRIEFEKSSSASEVDQAEEIERSRMDQQVVECVSTLPTS</sequence>
<dbReference type="InterPro" id="IPR056511">
    <property type="entry name" value="IDM1_C"/>
</dbReference>
<evidence type="ECO:0000259" key="9">
    <source>
        <dbReference type="PROSITE" id="PS51186"/>
    </source>
</evidence>
<dbReference type="Pfam" id="PF23209">
    <property type="entry name" value="IDM1_C"/>
    <property type="match status" value="1"/>
</dbReference>
<dbReference type="InterPro" id="IPR008395">
    <property type="entry name" value="Agenet-like_dom"/>
</dbReference>
<reference evidence="10 11" key="1">
    <citation type="submission" date="2019-04" db="EMBL/GenBank/DDBJ databases">
        <title>An improved genome assembly and genetic linkage map for asparagus bean, Vigna unguiculata ssp. sesquipedialis.</title>
        <authorList>
            <person name="Xia Q."/>
            <person name="Zhang R."/>
            <person name="Dong Y."/>
        </authorList>
    </citation>
    <scope>NUCLEOTIDE SEQUENCE [LARGE SCALE GENOMIC DNA]</scope>
    <source>
        <tissue evidence="10">Leaf</tissue>
    </source>
</reference>
<evidence type="ECO:0000256" key="2">
    <source>
        <dbReference type="ARBA" id="ARBA00022723"/>
    </source>
</evidence>
<dbReference type="GO" id="GO:0008270">
    <property type="term" value="F:zinc ion binding"/>
    <property type="evidence" value="ECO:0007669"/>
    <property type="project" value="UniProtKB-KW"/>
</dbReference>
<feature type="region of interest" description="Disordered" evidence="7">
    <location>
        <begin position="1"/>
        <end position="25"/>
    </location>
</feature>
<dbReference type="InterPro" id="IPR001965">
    <property type="entry name" value="Znf_PHD"/>
</dbReference>
<dbReference type="SUPFAM" id="SSF55729">
    <property type="entry name" value="Acyl-CoA N-acyltransferases (Nat)"/>
    <property type="match status" value="1"/>
</dbReference>
<dbReference type="Gene3D" id="3.40.630.30">
    <property type="match status" value="1"/>
</dbReference>
<dbReference type="Pfam" id="PF16135">
    <property type="entry name" value="TDBD"/>
    <property type="match status" value="1"/>
</dbReference>
<feature type="compositionally biased region" description="Basic and acidic residues" evidence="7">
    <location>
        <begin position="540"/>
        <end position="555"/>
    </location>
</feature>
<dbReference type="SMART" id="SM00743">
    <property type="entry name" value="Agenet"/>
    <property type="match status" value="2"/>
</dbReference>
<dbReference type="Pfam" id="PF00628">
    <property type="entry name" value="PHD"/>
    <property type="match status" value="1"/>
</dbReference>
<dbReference type="InterPro" id="IPR013083">
    <property type="entry name" value="Znf_RING/FYVE/PHD"/>
</dbReference>
<dbReference type="GO" id="GO:0016747">
    <property type="term" value="F:acyltransferase activity, transferring groups other than amino-acyl groups"/>
    <property type="evidence" value="ECO:0007669"/>
    <property type="project" value="InterPro"/>
</dbReference>
<dbReference type="GO" id="GO:0005634">
    <property type="term" value="C:nucleus"/>
    <property type="evidence" value="ECO:0007669"/>
    <property type="project" value="UniProtKB-SubCell"/>
</dbReference>
<evidence type="ECO:0000256" key="1">
    <source>
        <dbReference type="ARBA" id="ARBA00004123"/>
    </source>
</evidence>
<dbReference type="CDD" id="cd20405">
    <property type="entry name" value="Tudor_Agenet_AtDUF_rpt1_3"/>
    <property type="match status" value="1"/>
</dbReference>
<dbReference type="SMART" id="SM00249">
    <property type="entry name" value="PHD"/>
    <property type="match status" value="2"/>
</dbReference>
<dbReference type="InterPro" id="IPR000182">
    <property type="entry name" value="GNAT_dom"/>
</dbReference>
<feature type="domain" description="N-acetyltransferase" evidence="9">
    <location>
        <begin position="838"/>
        <end position="999"/>
    </location>
</feature>
<dbReference type="EMBL" id="CP039351">
    <property type="protein sequence ID" value="QCE00908.1"/>
    <property type="molecule type" value="Genomic_DNA"/>
</dbReference>
<evidence type="ECO:0000256" key="3">
    <source>
        <dbReference type="ARBA" id="ARBA00022771"/>
    </source>
</evidence>
<proteinExistence type="predicted"/>
<evidence type="ECO:0000256" key="7">
    <source>
        <dbReference type="SAM" id="MobiDB-lite"/>
    </source>
</evidence>
<dbReference type="SUPFAM" id="SSF57903">
    <property type="entry name" value="FYVE/PHD zinc finger"/>
    <property type="match status" value="1"/>
</dbReference>
<keyword evidence="4" id="KW-0862">Zinc</keyword>
<dbReference type="Proteomes" id="UP000501690">
    <property type="component" value="Linkage Group LG7"/>
</dbReference>
<keyword evidence="3 6" id="KW-0863">Zinc-finger</keyword>
<dbReference type="GO" id="GO:0006357">
    <property type="term" value="P:regulation of transcription by RNA polymerase II"/>
    <property type="evidence" value="ECO:0007669"/>
    <property type="project" value="TreeGrafter"/>
</dbReference>
<dbReference type="InterPro" id="IPR054292">
    <property type="entry name" value="DUF7028"/>
</dbReference>
<comment type="subcellular location">
    <subcellularLocation>
        <location evidence="1">Nucleus</location>
    </subcellularLocation>
</comment>
<organism evidence="10 11">
    <name type="scientific">Vigna unguiculata</name>
    <name type="common">Cowpea</name>
    <dbReference type="NCBI Taxonomy" id="3917"/>
    <lineage>
        <taxon>Eukaryota</taxon>
        <taxon>Viridiplantae</taxon>
        <taxon>Streptophyta</taxon>
        <taxon>Embryophyta</taxon>
        <taxon>Tracheophyta</taxon>
        <taxon>Spermatophyta</taxon>
        <taxon>Magnoliopsida</taxon>
        <taxon>eudicotyledons</taxon>
        <taxon>Gunneridae</taxon>
        <taxon>Pentapetalae</taxon>
        <taxon>rosids</taxon>
        <taxon>fabids</taxon>
        <taxon>Fabales</taxon>
        <taxon>Fabaceae</taxon>
        <taxon>Papilionoideae</taxon>
        <taxon>50 kb inversion clade</taxon>
        <taxon>NPAAA clade</taxon>
        <taxon>indigoferoid/millettioid clade</taxon>
        <taxon>Phaseoleae</taxon>
        <taxon>Vigna</taxon>
    </lineage>
</organism>
<dbReference type="GO" id="GO:0003714">
    <property type="term" value="F:transcription corepressor activity"/>
    <property type="evidence" value="ECO:0007669"/>
    <property type="project" value="InterPro"/>
</dbReference>
<dbReference type="PANTHER" id="PTHR46309:SF10">
    <property type="entry name" value="PHD ZINC FINGER PROTEIN"/>
    <property type="match status" value="1"/>
</dbReference>
<evidence type="ECO:0000256" key="5">
    <source>
        <dbReference type="ARBA" id="ARBA00023242"/>
    </source>
</evidence>
<dbReference type="PROSITE" id="PS51186">
    <property type="entry name" value="GNAT"/>
    <property type="match status" value="1"/>
</dbReference>
<feature type="domain" description="PHD-type" evidence="8">
    <location>
        <begin position="700"/>
        <end position="745"/>
    </location>
</feature>
<accession>A0A4D6MIS7</accession>
<dbReference type="PANTHER" id="PTHR46309">
    <property type="entry name" value="PHD FINGER PROTEIN 12"/>
    <property type="match status" value="1"/>
</dbReference>
<feature type="region of interest" description="Disordered" evidence="7">
    <location>
        <begin position="507"/>
        <end position="557"/>
    </location>
</feature>
<dbReference type="InterPro" id="IPR032308">
    <property type="entry name" value="TDBD"/>
</dbReference>
<dbReference type="Pfam" id="PF05641">
    <property type="entry name" value="Agenet"/>
    <property type="match status" value="1"/>
</dbReference>